<evidence type="ECO:0000313" key="1">
    <source>
        <dbReference type="EMBL" id="CAL2106004.1"/>
    </source>
</evidence>
<keyword evidence="2" id="KW-1185">Reference proteome</keyword>
<evidence type="ECO:0008006" key="3">
    <source>
        <dbReference type="Google" id="ProtNLM"/>
    </source>
</evidence>
<organism evidence="1 2">
    <name type="scientific">Tenacibaculum vairaonense</name>
    <dbReference type="NCBI Taxonomy" id="3137860"/>
    <lineage>
        <taxon>Bacteria</taxon>
        <taxon>Pseudomonadati</taxon>
        <taxon>Bacteroidota</taxon>
        <taxon>Flavobacteriia</taxon>
        <taxon>Flavobacteriales</taxon>
        <taxon>Flavobacteriaceae</taxon>
        <taxon>Tenacibaculum</taxon>
    </lineage>
</organism>
<reference evidence="1 2" key="1">
    <citation type="submission" date="2024-05" db="EMBL/GenBank/DDBJ databases">
        <authorList>
            <person name="Duchaud E."/>
        </authorList>
    </citation>
    <scope>NUCLEOTIDE SEQUENCE [LARGE SCALE GENOMIC DNA]</scope>
    <source>
        <strain evidence="1">Ena-SAMPLE-TAB-13-05-2024-13:56:06:370-140305</strain>
    </source>
</reference>
<evidence type="ECO:0000313" key="2">
    <source>
        <dbReference type="Proteomes" id="UP001497602"/>
    </source>
</evidence>
<gene>
    <name evidence="1" type="ORF">T190115A13A_10160</name>
</gene>
<proteinExistence type="predicted"/>
<dbReference type="RefSeq" id="WP_348737820.1">
    <property type="nucleotide sequence ID" value="NZ_CAXJRC010000011.1"/>
</dbReference>
<sequence length="57" mass="5971">MKNLENLGVISLNADEQVDIDGGNRIAEGIGYGVGISVAVFFKTLKVISQNLGSFSA</sequence>
<dbReference type="Proteomes" id="UP001497602">
    <property type="component" value="Unassembled WGS sequence"/>
</dbReference>
<accession>A0ABP1FCB6</accession>
<name>A0ABP1FCB6_9FLAO</name>
<dbReference type="EMBL" id="CAXJRC010000011">
    <property type="protein sequence ID" value="CAL2106004.1"/>
    <property type="molecule type" value="Genomic_DNA"/>
</dbReference>
<protein>
    <recommendedName>
        <fullName evidence="3">Bacteriocin</fullName>
    </recommendedName>
</protein>
<comment type="caution">
    <text evidence="1">The sequence shown here is derived from an EMBL/GenBank/DDBJ whole genome shotgun (WGS) entry which is preliminary data.</text>
</comment>